<dbReference type="PANTHER" id="PTHR42986">
    <property type="entry name" value="BENZALDEHYDE DEHYDROGENASE YFMT"/>
    <property type="match status" value="1"/>
</dbReference>
<dbReference type="RefSeq" id="WP_110042432.1">
    <property type="nucleotide sequence ID" value="NZ_CP054612.1"/>
</dbReference>
<evidence type="ECO:0000256" key="6">
    <source>
        <dbReference type="ARBA" id="ARBA00066984"/>
    </source>
</evidence>
<dbReference type="InterPro" id="IPR029510">
    <property type="entry name" value="Ald_DH_CS_GLU"/>
</dbReference>
<dbReference type="EMBL" id="QGTQ01000002">
    <property type="protein sequence ID" value="PWW07161.1"/>
    <property type="molecule type" value="Genomic_DNA"/>
</dbReference>
<keyword evidence="2 9" id="KW-0560">Oxidoreductase</keyword>
<dbReference type="Gene3D" id="3.40.309.10">
    <property type="entry name" value="Aldehyde Dehydrogenase, Chain A, domain 2"/>
    <property type="match status" value="1"/>
</dbReference>
<dbReference type="AlphaFoldDB" id="A0A2V2Z0T3"/>
<dbReference type="FunFam" id="3.40.605.10:FF:000007">
    <property type="entry name" value="NAD/NADP-dependent betaine aldehyde dehydrogenase"/>
    <property type="match status" value="1"/>
</dbReference>
<dbReference type="Pfam" id="PF00171">
    <property type="entry name" value="Aldedh"/>
    <property type="match status" value="1"/>
</dbReference>
<gene>
    <name evidence="11" type="ORF">DFQ01_10253</name>
</gene>
<dbReference type="PROSITE" id="PS00070">
    <property type="entry name" value="ALDEHYDE_DEHYDR_CYS"/>
    <property type="match status" value="1"/>
</dbReference>
<evidence type="ECO:0000256" key="4">
    <source>
        <dbReference type="ARBA" id="ARBA00050326"/>
    </source>
</evidence>
<dbReference type="PROSITE" id="PS00687">
    <property type="entry name" value="ALDEHYDE_DEHYDR_GLU"/>
    <property type="match status" value="1"/>
</dbReference>
<feature type="active site" evidence="8">
    <location>
        <position position="252"/>
    </location>
</feature>
<name>A0A2V2Z0T3_9BACL</name>
<proteinExistence type="inferred from homology"/>
<evidence type="ECO:0000256" key="5">
    <source>
        <dbReference type="ARBA" id="ARBA00054572"/>
    </source>
</evidence>
<evidence type="ECO:0000256" key="3">
    <source>
        <dbReference type="ARBA" id="ARBA00023027"/>
    </source>
</evidence>
<evidence type="ECO:0000313" key="12">
    <source>
        <dbReference type="Proteomes" id="UP000246635"/>
    </source>
</evidence>
<dbReference type="Proteomes" id="UP000246635">
    <property type="component" value="Unassembled WGS sequence"/>
</dbReference>
<dbReference type="GO" id="GO:0016620">
    <property type="term" value="F:oxidoreductase activity, acting on the aldehyde or oxo group of donors, NAD or NADP as acceptor"/>
    <property type="evidence" value="ECO:0007669"/>
    <property type="project" value="InterPro"/>
</dbReference>
<feature type="domain" description="Aldehyde dehydrogenase" evidence="10">
    <location>
        <begin position="14"/>
        <end position="473"/>
    </location>
</feature>
<accession>A0A2V2Z0T3</accession>
<sequence>MSDNYNKQYINGVWRDGSSEQVFDNINPFDNEVICQIKLANRDDIDEAYNAAKTAQKEWAKSSADERKAVLGRAAQILMSRKDEIVALMVKETGASFVKTMSEFMAAAGSIMSAIEYVDLMFQPQVFQAQLPGKENHVYRYPLGVIGVINAFNFPLYMAMRVVAPAVAAGDAIVIKPDTQTFMSGGPIVAEIFEQAGLPKGIVNVVGYDIAEVGDYMIEHPVPRIISFTGSTGVGRHIGELCGKNLKRTSLELGGNNPFVVLEDADLDQAVNAAVFSKYMNAGQVCICTNRFLVHRKHYDAFVERFTERSKQVAFGNPADPKVVIGPLINERQVQKVLGIAEAAKLEGARLVLEGKRIGNVVTPFIFADVDPKSKLASTEIFGPIATIIPFETEEEALAIANDTEYGLSSAVFSTDLDRAMSFASAIESGMTHVNDTTINMDMNAPFGGEKASGIGRYHGEIGFEEFTTSKWISVQKEERKFPF</sequence>
<evidence type="ECO:0000256" key="2">
    <source>
        <dbReference type="ARBA" id="ARBA00023002"/>
    </source>
</evidence>
<keyword evidence="12" id="KW-1185">Reference proteome</keyword>
<dbReference type="Gene3D" id="3.40.605.10">
    <property type="entry name" value="Aldehyde Dehydrogenase, Chain A, domain 1"/>
    <property type="match status" value="1"/>
</dbReference>
<dbReference type="InterPro" id="IPR016160">
    <property type="entry name" value="Ald_DH_CS_CYS"/>
</dbReference>
<dbReference type="PANTHER" id="PTHR42986:SF1">
    <property type="entry name" value="BENZALDEHYDE DEHYDROGENASE YFMT"/>
    <property type="match status" value="1"/>
</dbReference>
<comment type="function">
    <text evidence="5">Part of the sulfo-TAL (or sulfo-SFT) pathway, a D-sulfoquinovose degradation pathway that produces sulfolactate (SL). Catalyzes the oxidation of 3-sulfolactaldehyde (SLA) to sulfolactate (SL).</text>
</comment>
<evidence type="ECO:0000256" key="7">
    <source>
        <dbReference type="ARBA" id="ARBA00067277"/>
    </source>
</evidence>
<evidence type="ECO:0000256" key="9">
    <source>
        <dbReference type="RuleBase" id="RU003345"/>
    </source>
</evidence>
<protein>
    <recommendedName>
        <fullName evidence="7">3-sulfolactaldehyde dehydrogenase</fullName>
        <ecNumber evidence="6">1.2.1.97</ecNumber>
    </recommendedName>
</protein>
<dbReference type="OrthoDB" id="20170at2"/>
<evidence type="ECO:0000313" key="11">
    <source>
        <dbReference type="EMBL" id="PWW07161.1"/>
    </source>
</evidence>
<dbReference type="InterPro" id="IPR015590">
    <property type="entry name" value="Aldehyde_DH_dom"/>
</dbReference>
<dbReference type="InterPro" id="IPR016163">
    <property type="entry name" value="Ald_DH_C"/>
</dbReference>
<keyword evidence="3" id="KW-0520">NAD</keyword>
<comment type="caution">
    <text evidence="11">The sequence shown here is derived from an EMBL/GenBank/DDBJ whole genome shotgun (WGS) entry which is preliminary data.</text>
</comment>
<reference evidence="11 12" key="1">
    <citation type="submission" date="2018-05" db="EMBL/GenBank/DDBJ databases">
        <title>Genomic Encyclopedia of Type Strains, Phase III (KMG-III): the genomes of soil and plant-associated and newly described type strains.</title>
        <authorList>
            <person name="Whitman W."/>
        </authorList>
    </citation>
    <scope>NUCLEOTIDE SEQUENCE [LARGE SCALE GENOMIC DNA]</scope>
    <source>
        <strain evidence="11 12">CECT 5696</strain>
    </source>
</reference>
<dbReference type="FunFam" id="3.40.309.10:FF:000009">
    <property type="entry name" value="Aldehyde dehydrogenase A"/>
    <property type="match status" value="1"/>
</dbReference>
<dbReference type="InterPro" id="IPR016162">
    <property type="entry name" value="Ald_DH_N"/>
</dbReference>
<comment type="catalytic activity">
    <reaction evidence="4">
        <text>(2S)-3-sulfolactaldehyde + NAD(+) + H2O = (2S)-3-sulfolactate + NADH + 2 H(+)</text>
        <dbReference type="Rhea" id="RHEA:47932"/>
        <dbReference type="ChEBI" id="CHEBI:15377"/>
        <dbReference type="ChEBI" id="CHEBI:15378"/>
        <dbReference type="ChEBI" id="CHEBI:57540"/>
        <dbReference type="ChEBI" id="CHEBI:57945"/>
        <dbReference type="ChEBI" id="CHEBI:61289"/>
        <dbReference type="ChEBI" id="CHEBI:90109"/>
        <dbReference type="EC" id="1.2.1.97"/>
    </reaction>
    <physiologicalReaction direction="left-to-right" evidence="4">
        <dbReference type="Rhea" id="RHEA:47933"/>
    </physiologicalReaction>
</comment>
<comment type="similarity">
    <text evidence="1 9">Belongs to the aldehyde dehydrogenase family.</text>
</comment>
<organism evidence="11 12">
    <name type="scientific">Paenibacillus cellulosilyticus</name>
    <dbReference type="NCBI Taxonomy" id="375489"/>
    <lineage>
        <taxon>Bacteria</taxon>
        <taxon>Bacillati</taxon>
        <taxon>Bacillota</taxon>
        <taxon>Bacilli</taxon>
        <taxon>Bacillales</taxon>
        <taxon>Paenibacillaceae</taxon>
        <taxon>Paenibacillus</taxon>
    </lineage>
</organism>
<evidence type="ECO:0000256" key="8">
    <source>
        <dbReference type="PROSITE-ProRule" id="PRU10007"/>
    </source>
</evidence>
<dbReference type="SUPFAM" id="SSF53720">
    <property type="entry name" value="ALDH-like"/>
    <property type="match status" value="1"/>
</dbReference>
<evidence type="ECO:0000259" key="10">
    <source>
        <dbReference type="Pfam" id="PF00171"/>
    </source>
</evidence>
<dbReference type="EC" id="1.2.1.97" evidence="6"/>
<evidence type="ECO:0000256" key="1">
    <source>
        <dbReference type="ARBA" id="ARBA00009986"/>
    </source>
</evidence>
<dbReference type="InterPro" id="IPR016161">
    <property type="entry name" value="Ald_DH/histidinol_DH"/>
</dbReference>